<keyword evidence="5" id="KW-0234">DNA repair</keyword>
<feature type="compositionally biased region" description="Basic and acidic residues" evidence="10">
    <location>
        <begin position="344"/>
        <end position="356"/>
    </location>
</feature>
<feature type="region of interest" description="Disordered" evidence="10">
    <location>
        <begin position="714"/>
        <end position="738"/>
    </location>
</feature>
<dbReference type="PROSITE" id="PS50090">
    <property type="entry name" value="MYB_LIKE"/>
    <property type="match status" value="1"/>
</dbReference>
<evidence type="ECO:0000256" key="7">
    <source>
        <dbReference type="ARBA" id="ARBA00025178"/>
    </source>
</evidence>
<organism evidence="13 14">
    <name type="scientific">Ascobolus immersus RN42</name>
    <dbReference type="NCBI Taxonomy" id="1160509"/>
    <lineage>
        <taxon>Eukaryota</taxon>
        <taxon>Fungi</taxon>
        <taxon>Dikarya</taxon>
        <taxon>Ascomycota</taxon>
        <taxon>Pezizomycotina</taxon>
        <taxon>Pezizomycetes</taxon>
        <taxon>Pezizales</taxon>
        <taxon>Ascobolaceae</taxon>
        <taxon>Ascobolus</taxon>
    </lineage>
</organism>
<feature type="compositionally biased region" description="Polar residues" evidence="10">
    <location>
        <begin position="804"/>
        <end position="818"/>
    </location>
</feature>
<feature type="compositionally biased region" description="Basic residues" evidence="10">
    <location>
        <begin position="837"/>
        <end position="852"/>
    </location>
</feature>
<dbReference type="PROSITE" id="PS51204">
    <property type="entry name" value="HSA"/>
    <property type="match status" value="1"/>
</dbReference>
<dbReference type="Pfam" id="PF07529">
    <property type="entry name" value="HSA"/>
    <property type="match status" value="1"/>
</dbReference>
<feature type="compositionally biased region" description="Polar residues" evidence="10">
    <location>
        <begin position="416"/>
        <end position="426"/>
    </location>
</feature>
<evidence type="ECO:0000259" key="12">
    <source>
        <dbReference type="PROSITE" id="PS51204"/>
    </source>
</evidence>
<feature type="compositionally biased region" description="Polar residues" evidence="10">
    <location>
        <begin position="1558"/>
        <end position="1569"/>
    </location>
</feature>
<feature type="compositionally biased region" description="Low complexity" evidence="10">
    <location>
        <begin position="99"/>
        <end position="109"/>
    </location>
</feature>
<feature type="compositionally biased region" description="Polar residues" evidence="10">
    <location>
        <begin position="258"/>
        <end position="273"/>
    </location>
</feature>
<feature type="compositionally biased region" description="Basic and acidic residues" evidence="10">
    <location>
        <begin position="79"/>
        <end position="89"/>
    </location>
</feature>
<dbReference type="GO" id="GO:0005634">
    <property type="term" value="C:nucleus"/>
    <property type="evidence" value="ECO:0007669"/>
    <property type="project" value="UniProtKB-SubCell"/>
</dbReference>
<dbReference type="STRING" id="1160509.A0A3N4IFS3"/>
<dbReference type="SUPFAM" id="SSF46689">
    <property type="entry name" value="Homeodomain-like"/>
    <property type="match status" value="1"/>
</dbReference>
<dbReference type="InterPro" id="IPR009057">
    <property type="entry name" value="Homeodomain-like_sf"/>
</dbReference>
<evidence type="ECO:0000313" key="14">
    <source>
        <dbReference type="Proteomes" id="UP000275078"/>
    </source>
</evidence>
<feature type="compositionally biased region" description="Polar residues" evidence="10">
    <location>
        <begin position="564"/>
        <end position="573"/>
    </location>
</feature>
<feature type="region of interest" description="Disordered" evidence="10">
    <location>
        <begin position="73"/>
        <end position="643"/>
    </location>
</feature>
<sequence>MAQINNLREEAIRQRVEEKRNVLNSRKRKLRELYCVVRHYDFGRSFPVPPPDIPPDARYLSWEPTDESEIKFLAGNDLESGHDYDERTLPRPRYPSPSPQYQSPSQQHPSLPPVPPQRQQRDTLPLPQPHLPPPPPHAPNGFFENGFAPQAPQPPVAPALPVPTPHNPLDAPHAQLPPHHHLPQFQFQQSAESQTATPRPSISNESPFPGKAPTAPVANNTKQHLPPLGPPFQPAPTHPNHALHHLSHLPLTPAPTASEEQYTPRSQTGTRNTSVDEGKHVPTPKEAEEQKPPSPKEEAPREQKDDRIPEQPSTPKGRPVQLPVVSPKDTTTITPPQEATPAERLPRTPERKKEEDVSAPIATIGGIPVIQSTHAPHISTPQSRRAPEAPVLPPPPPATPPPHERTGRHARRDSHSSIYSTISQASAGRPSTPRQHAPPVPAVAGDSTGGLRISTQSPAPFKRRPEPAHQPAQLDVVSSPISSVADDIRSPVAAISSATSPGTHTHLPDVPSKFPEPTFVSPPEPIVEPSKDVAPSDPGAQLRMEVEQAVKASTPNEEPVAKISNIQPSQTSADAAAGGAGGQSKQESPFVPAEVLETQLPGALPLAGGHAQSMQPSAPEASTPTIAPVIQKEETQEPQDVEMAEAPAEVVARVEDIDVVAQSVSAAEAGVGATIKPNETDSKVSPFAQPVPSSTIEQKLPVEVDPLDAKVLQPSVPSVEESAPQPVVRTEGEVPISDGAVERMDQAAVEQLPGDLVKQAEVGDKMDVDVEEPSVVEPREEIKGGSLADPTPVFKPQDIITEAKQASTRPQSPETTSPTKRDFADTGLDSEATISKTSKRPKVEPKHRKKKQKPIEPHDFLAIDTSKFIVKRTKEPNYQPPPTHVQFYHRHQEPQPQISEDEKFLRLLFTIENTEQLKSLITKSHKTVDTEAYNLADQERVLQKVGNRILALQDQGKWMVEVPPPQPEPPRPKGHWDYLLEEAKWMRTDYKEERKIKLAQCFYMAHWCKEWVEADAQERLDLQINPKPIEFLPENYVPPDDDFDGDMVFFQAKDEEAPSLTLGMADDDALGELDLEDVLQADLSLDFPPAPPDVDRDVKMEGNELFAPQSLLDQLADFPTYGPPKFVPGAVVEQKREAIRFPTRKFKVSQKKAPMPYSRYNYEINTQTYCCDDEDGFLDQDGKSKGTERSLPIPPEQNNCALFDPHYKVILTRAAQANVLKPPSYIPPPAFFECRSPSQWTQTEDDLLHRLVQQYPQNWPLISTALEFKGEHHPGSERRSPWECFERYLSTFEQLPPEFQKNHFYRGIQQRLEIAQKATGPSSTPSTNANNANNANNSGQNTPVVKRKGTQPMRVDRRRNMRCFHLIEAMRKLAKKKEASVTKQVAASARKHEPPSNKGNFTIQTPEHFSRLKHDREVKAQLQHHIAAAQNRSLAQQRILAANHGAGLIRQAAGIQQVAAPIVPSTGQVPAHAALHRPSPGIPNGFPGGTSGLPEAAVQAAIARAKQQLTPQQLGLIEQQRLKAQHLQHMQQQIARQQAAGQQHQQQGQQHHPTGQQSPNGQHHPNPQQFPGGIMSHPNYQAQLHQAQQAAMGIGVNGQKLPGTADIGGQVAHGQAAHAPVAGTSASPRMHDASQSGSPTPHWPMNNLNSSMNGTGGDPARALNEYHKRVRDMMGTAGASTNLLGHSGAAPNMPGMPNLALHNPQQQMLMNQLRLQQQQQQAQARTLQQQQQLAAMAASRVGQQQAPRVQVGPVAPQAPMAPTGPPHVQQQQQQQQQQQPQIQQQPQQQHQQQSPLLQHQQHQQQQVQQQQQQQVQQQAPQQQQMQQAPQQQQQPQVHPQQQPPPPAQQPLQQQPGPPLINGMTAPPKKD</sequence>
<evidence type="ECO:0000313" key="13">
    <source>
        <dbReference type="EMBL" id="RPA85003.1"/>
    </source>
</evidence>
<reference evidence="13 14" key="1">
    <citation type="journal article" date="2018" name="Nat. Ecol. Evol.">
        <title>Pezizomycetes genomes reveal the molecular basis of ectomycorrhizal truffle lifestyle.</title>
        <authorList>
            <person name="Murat C."/>
            <person name="Payen T."/>
            <person name="Noel B."/>
            <person name="Kuo A."/>
            <person name="Morin E."/>
            <person name="Chen J."/>
            <person name="Kohler A."/>
            <person name="Krizsan K."/>
            <person name="Balestrini R."/>
            <person name="Da Silva C."/>
            <person name="Montanini B."/>
            <person name="Hainaut M."/>
            <person name="Levati E."/>
            <person name="Barry K.W."/>
            <person name="Belfiori B."/>
            <person name="Cichocki N."/>
            <person name="Clum A."/>
            <person name="Dockter R.B."/>
            <person name="Fauchery L."/>
            <person name="Guy J."/>
            <person name="Iotti M."/>
            <person name="Le Tacon F."/>
            <person name="Lindquist E.A."/>
            <person name="Lipzen A."/>
            <person name="Malagnac F."/>
            <person name="Mello A."/>
            <person name="Molinier V."/>
            <person name="Miyauchi S."/>
            <person name="Poulain J."/>
            <person name="Riccioni C."/>
            <person name="Rubini A."/>
            <person name="Sitrit Y."/>
            <person name="Splivallo R."/>
            <person name="Traeger S."/>
            <person name="Wang M."/>
            <person name="Zifcakova L."/>
            <person name="Wipf D."/>
            <person name="Zambonelli A."/>
            <person name="Paolocci F."/>
            <person name="Nowrousian M."/>
            <person name="Ottonello S."/>
            <person name="Baldrian P."/>
            <person name="Spatafora J.W."/>
            <person name="Henrissat B."/>
            <person name="Nagy L.G."/>
            <person name="Aury J.M."/>
            <person name="Wincker P."/>
            <person name="Grigoriev I.V."/>
            <person name="Bonfante P."/>
            <person name="Martin F.M."/>
        </authorList>
    </citation>
    <scope>NUCLEOTIDE SEQUENCE [LARGE SCALE GENOMIC DNA]</scope>
    <source>
        <strain evidence="13 14">RN42</strain>
    </source>
</reference>
<dbReference type="InterPro" id="IPR014012">
    <property type="entry name" value="HSA_dom"/>
</dbReference>
<feature type="compositionally biased region" description="Pro residues" evidence="10">
    <location>
        <begin position="390"/>
        <end position="401"/>
    </location>
</feature>
<feature type="compositionally biased region" description="Pro residues" evidence="10">
    <location>
        <begin position="126"/>
        <end position="138"/>
    </location>
</feature>
<name>A0A3N4IFS3_ASCIM</name>
<dbReference type="SMART" id="SM00717">
    <property type="entry name" value="SANT"/>
    <property type="match status" value="1"/>
</dbReference>
<feature type="region of interest" description="Disordered" evidence="10">
    <location>
        <begin position="1605"/>
        <end position="1640"/>
    </location>
</feature>
<feature type="compositionally biased region" description="Low complexity" evidence="10">
    <location>
        <begin position="1528"/>
        <end position="1557"/>
    </location>
</feature>
<dbReference type="GO" id="GO:0035267">
    <property type="term" value="C:NuA4 histone acetyltransferase complex"/>
    <property type="evidence" value="ECO:0007669"/>
    <property type="project" value="TreeGrafter"/>
</dbReference>
<feature type="region of interest" description="Disordered" evidence="10">
    <location>
        <begin position="1754"/>
        <end position="1870"/>
    </location>
</feature>
<accession>A0A3N4IFS3</accession>
<dbReference type="Pfam" id="PF13921">
    <property type="entry name" value="Myb_DNA-bind_6"/>
    <property type="match status" value="1"/>
</dbReference>
<feature type="domain" description="HSA" evidence="12">
    <location>
        <begin position="963"/>
        <end position="1042"/>
    </location>
</feature>
<dbReference type="InterPro" id="IPR001005">
    <property type="entry name" value="SANT/Myb"/>
</dbReference>
<proteinExistence type="inferred from homology"/>
<feature type="compositionally biased region" description="Pro residues" evidence="10">
    <location>
        <begin position="227"/>
        <end position="237"/>
    </location>
</feature>
<evidence type="ECO:0000256" key="1">
    <source>
        <dbReference type="ARBA" id="ARBA00004123"/>
    </source>
</evidence>
<feature type="compositionally biased region" description="Low complexity" evidence="10">
    <location>
        <begin position="1766"/>
        <end position="1840"/>
    </location>
</feature>
<feature type="compositionally biased region" description="Basic and acidic residues" evidence="10">
    <location>
        <begin position="274"/>
        <end position="309"/>
    </location>
</feature>
<feature type="region of interest" description="Disordered" evidence="10">
    <location>
        <begin position="1528"/>
        <end position="1577"/>
    </location>
</feature>
<evidence type="ECO:0000256" key="4">
    <source>
        <dbReference type="ARBA" id="ARBA00022853"/>
    </source>
</evidence>
<comment type="similarity">
    <text evidence="2">Belongs to the EAF1 family.</text>
</comment>
<dbReference type="Gene3D" id="1.10.10.60">
    <property type="entry name" value="Homeodomain-like"/>
    <property type="match status" value="1"/>
</dbReference>
<keyword evidence="4" id="KW-0156">Chromatin regulator</keyword>
<dbReference type="Proteomes" id="UP000275078">
    <property type="component" value="Unassembled WGS sequence"/>
</dbReference>
<feature type="compositionally biased region" description="Low complexity" evidence="10">
    <location>
        <begin position="1608"/>
        <end position="1623"/>
    </location>
</feature>
<feature type="compositionally biased region" description="Polar residues" evidence="10">
    <location>
        <begin position="370"/>
        <end position="383"/>
    </location>
</feature>
<evidence type="ECO:0000256" key="6">
    <source>
        <dbReference type="ARBA" id="ARBA00023242"/>
    </source>
</evidence>
<dbReference type="GO" id="GO:0006325">
    <property type="term" value="P:chromatin organization"/>
    <property type="evidence" value="ECO:0007669"/>
    <property type="project" value="UniProtKB-KW"/>
</dbReference>
<dbReference type="CDD" id="cd00167">
    <property type="entry name" value="SANT"/>
    <property type="match status" value="1"/>
</dbReference>
<feature type="compositionally biased region" description="Polar residues" evidence="10">
    <location>
        <begin position="328"/>
        <end position="337"/>
    </location>
</feature>
<dbReference type="GO" id="GO:0003682">
    <property type="term" value="F:chromatin binding"/>
    <property type="evidence" value="ECO:0007669"/>
    <property type="project" value="TreeGrafter"/>
</dbReference>
<dbReference type="EMBL" id="ML119656">
    <property type="protein sequence ID" value="RPA85003.1"/>
    <property type="molecule type" value="Genomic_DNA"/>
</dbReference>
<keyword evidence="3" id="KW-0227">DNA damage</keyword>
<evidence type="ECO:0000256" key="2">
    <source>
        <dbReference type="ARBA" id="ARBA00008913"/>
    </source>
</evidence>
<keyword evidence="6" id="KW-0539">Nucleus</keyword>
<keyword evidence="9" id="KW-0175">Coiled coil</keyword>
<feature type="compositionally biased region" description="Low complexity" evidence="10">
    <location>
        <begin position="171"/>
        <end position="189"/>
    </location>
</feature>
<feature type="coiled-coil region" evidence="9">
    <location>
        <begin position="1"/>
        <end position="33"/>
    </location>
</feature>
<protein>
    <recommendedName>
        <fullName evidence="8">Vacuolar import and degradation protein 21</fullName>
    </recommendedName>
</protein>
<dbReference type="SMART" id="SM00573">
    <property type="entry name" value="HSA"/>
    <property type="match status" value="1"/>
</dbReference>
<feature type="region of interest" description="Disordered" evidence="10">
    <location>
        <begin position="1317"/>
        <end position="1354"/>
    </location>
</feature>
<dbReference type="PANTHER" id="PTHR46459">
    <property type="entry name" value="E1A-BINDING PROTEIN P400-RELATED"/>
    <property type="match status" value="1"/>
</dbReference>
<evidence type="ECO:0000256" key="5">
    <source>
        <dbReference type="ARBA" id="ARBA00023204"/>
    </source>
</evidence>
<evidence type="ECO:0000256" key="10">
    <source>
        <dbReference type="SAM" id="MobiDB-lite"/>
    </source>
</evidence>
<dbReference type="OrthoDB" id="5364245at2759"/>
<comment type="function">
    <text evidence="7">Component of the NuA4 histone acetyltransferase complex which is involved in transcriptional activation of selected genes principally by acetylation of nucleosomal histone H4 and H2A. The NuA4 complex is also involved in DNA repair.</text>
</comment>
<feature type="compositionally biased region" description="Pro residues" evidence="10">
    <location>
        <begin position="151"/>
        <end position="166"/>
    </location>
</feature>
<evidence type="ECO:0000256" key="8">
    <source>
        <dbReference type="ARBA" id="ARBA00029670"/>
    </source>
</evidence>
<evidence type="ECO:0000256" key="3">
    <source>
        <dbReference type="ARBA" id="ARBA00022763"/>
    </source>
</evidence>
<comment type="subcellular location">
    <subcellularLocation>
        <location evidence="1">Nucleus</location>
    </subcellularLocation>
</comment>
<evidence type="ECO:0000256" key="9">
    <source>
        <dbReference type="SAM" id="Coils"/>
    </source>
</evidence>
<dbReference type="PANTHER" id="PTHR46459:SF1">
    <property type="entry name" value="E1A-BINDING PROTEIN P400"/>
    <property type="match status" value="1"/>
</dbReference>
<dbReference type="GO" id="GO:0006281">
    <property type="term" value="P:DNA repair"/>
    <property type="evidence" value="ECO:0007669"/>
    <property type="project" value="UniProtKB-KW"/>
</dbReference>
<feature type="compositionally biased region" description="Polar residues" evidence="10">
    <location>
        <begin position="612"/>
        <end position="625"/>
    </location>
</feature>
<keyword evidence="14" id="KW-1185">Reference proteome</keyword>
<feature type="compositionally biased region" description="Polar residues" evidence="10">
    <location>
        <begin position="190"/>
        <end position="206"/>
    </location>
</feature>
<evidence type="ECO:0000259" key="11">
    <source>
        <dbReference type="PROSITE" id="PS50090"/>
    </source>
</evidence>
<feature type="domain" description="Myb-like" evidence="11">
    <location>
        <begin position="1238"/>
        <end position="1292"/>
    </location>
</feature>
<gene>
    <name evidence="13" type="ORF">BJ508DRAFT_323189</name>
</gene>
<feature type="compositionally biased region" description="Low complexity" evidence="10">
    <location>
        <begin position="1318"/>
        <end position="1343"/>
    </location>
</feature>
<feature type="region of interest" description="Disordered" evidence="10">
    <location>
        <begin position="756"/>
        <end position="857"/>
    </location>
</feature>